<dbReference type="PANTHER" id="PTHR35802">
    <property type="entry name" value="PROTEASE SYNTHASE AND SPORULATION PROTEIN PAI 2"/>
    <property type="match status" value="1"/>
</dbReference>
<dbReference type="Gene3D" id="2.30.110.10">
    <property type="entry name" value="Electron Transport, Fmn-binding Protein, Chain A"/>
    <property type="match status" value="1"/>
</dbReference>
<name>A0A8B6X5R1_9BURK</name>
<dbReference type="RefSeq" id="WP_028311867.1">
    <property type="nucleotide sequence ID" value="NZ_AXWS01000014.1"/>
</dbReference>
<dbReference type="PIRSF" id="PIRSF010372">
    <property type="entry name" value="PaiB"/>
    <property type="match status" value="1"/>
</dbReference>
<dbReference type="InterPro" id="IPR012349">
    <property type="entry name" value="Split_barrel_FMN-bd"/>
</dbReference>
<dbReference type="PANTHER" id="PTHR35802:SF1">
    <property type="entry name" value="PROTEASE SYNTHASE AND SPORULATION PROTEIN PAI 2"/>
    <property type="match status" value="1"/>
</dbReference>
<dbReference type="OrthoDB" id="9794948at2"/>
<protein>
    <submittedName>
        <fullName evidence="2">FMN-binding negative transcriptional regulator</fullName>
    </submittedName>
</protein>
<keyword evidence="1" id="KW-1185">Reference proteome</keyword>
<dbReference type="AlphaFoldDB" id="A0A8B6X5R1"/>
<proteinExistence type="predicted"/>
<accession>A0A8B6X5R1</accession>
<reference evidence="2" key="1">
    <citation type="submission" date="2025-08" db="UniProtKB">
        <authorList>
            <consortium name="RefSeq"/>
        </authorList>
    </citation>
    <scope>IDENTIFICATION</scope>
</reference>
<evidence type="ECO:0000313" key="2">
    <source>
        <dbReference type="RefSeq" id="WP_028311867.1"/>
    </source>
</evidence>
<dbReference type="SUPFAM" id="SSF50475">
    <property type="entry name" value="FMN-binding split barrel"/>
    <property type="match status" value="1"/>
</dbReference>
<dbReference type="InterPro" id="IPR007396">
    <property type="entry name" value="TR_PAI2-type"/>
</dbReference>
<evidence type="ECO:0000313" key="1">
    <source>
        <dbReference type="Proteomes" id="UP000675920"/>
    </source>
</evidence>
<dbReference type="Proteomes" id="UP000675920">
    <property type="component" value="Unplaced"/>
</dbReference>
<dbReference type="Pfam" id="PF04299">
    <property type="entry name" value="FMN_bind_2"/>
    <property type="match status" value="1"/>
</dbReference>
<sequence length="214" mass="22972">MYLPAHFAAPSPDALHALIRAHPLATVILAAADAPDADHIPLHLHLPPDGPALLRGHVARANPLWRRLADAPRALAVFHGPSAYVSPDWYPSKHAHHRAVPTWNYAVAHAHGRLRAIDDAGWLRDFLAGLTADHEAARPRPWALGDAPADYLEKMLAAVVGIELTVERLTGKFKLSQNRPAEDRAGVAAGLRAETGAAGEAMARLVDGEHDSPT</sequence>
<organism evidence="1 2">
    <name type="scientific">Derxia gummosa DSM 723</name>
    <dbReference type="NCBI Taxonomy" id="1121388"/>
    <lineage>
        <taxon>Bacteria</taxon>
        <taxon>Pseudomonadati</taxon>
        <taxon>Pseudomonadota</taxon>
        <taxon>Betaproteobacteria</taxon>
        <taxon>Burkholderiales</taxon>
        <taxon>Alcaligenaceae</taxon>
        <taxon>Derxia</taxon>
    </lineage>
</organism>